<accession>A0A834IEB0</accession>
<evidence type="ECO:0000313" key="2">
    <source>
        <dbReference type="Proteomes" id="UP000625711"/>
    </source>
</evidence>
<sequence>MHLSQKENPLEPLQFEIVERNRVVVINRYFPFSRCSRCFSQLRYPSSPHVTPENLQRFRHRADRFPAPPSNFYARRQQERSRLTIVSPPNFSRMKNVPRISGTASCFGCKVP</sequence>
<comment type="caution">
    <text evidence="1">The sequence shown here is derived from an EMBL/GenBank/DDBJ whole genome shotgun (WGS) entry which is preliminary data.</text>
</comment>
<dbReference type="EMBL" id="JAACXV010013787">
    <property type="protein sequence ID" value="KAF7272307.1"/>
    <property type="molecule type" value="Genomic_DNA"/>
</dbReference>
<reference evidence="1" key="1">
    <citation type="submission" date="2020-08" db="EMBL/GenBank/DDBJ databases">
        <title>Genome sequencing and assembly of the red palm weevil Rhynchophorus ferrugineus.</title>
        <authorList>
            <person name="Dias G.B."/>
            <person name="Bergman C.M."/>
            <person name="Manee M."/>
        </authorList>
    </citation>
    <scope>NUCLEOTIDE SEQUENCE</scope>
    <source>
        <strain evidence="1">AA-2017</strain>
        <tissue evidence="1">Whole larva</tissue>
    </source>
</reference>
<gene>
    <name evidence="1" type="ORF">GWI33_014908</name>
</gene>
<proteinExistence type="predicted"/>
<evidence type="ECO:0000313" key="1">
    <source>
        <dbReference type="EMBL" id="KAF7272307.1"/>
    </source>
</evidence>
<dbReference type="Proteomes" id="UP000625711">
    <property type="component" value="Unassembled WGS sequence"/>
</dbReference>
<dbReference type="AlphaFoldDB" id="A0A834IEB0"/>
<keyword evidence="2" id="KW-1185">Reference proteome</keyword>
<protein>
    <submittedName>
        <fullName evidence="1">Uncharacterized protein</fullName>
    </submittedName>
</protein>
<organism evidence="1 2">
    <name type="scientific">Rhynchophorus ferrugineus</name>
    <name type="common">Red palm weevil</name>
    <name type="synonym">Curculio ferrugineus</name>
    <dbReference type="NCBI Taxonomy" id="354439"/>
    <lineage>
        <taxon>Eukaryota</taxon>
        <taxon>Metazoa</taxon>
        <taxon>Ecdysozoa</taxon>
        <taxon>Arthropoda</taxon>
        <taxon>Hexapoda</taxon>
        <taxon>Insecta</taxon>
        <taxon>Pterygota</taxon>
        <taxon>Neoptera</taxon>
        <taxon>Endopterygota</taxon>
        <taxon>Coleoptera</taxon>
        <taxon>Polyphaga</taxon>
        <taxon>Cucujiformia</taxon>
        <taxon>Curculionidae</taxon>
        <taxon>Dryophthorinae</taxon>
        <taxon>Rhynchophorus</taxon>
    </lineage>
</organism>
<name>A0A834IEB0_RHYFE</name>